<keyword evidence="2" id="KW-1185">Reference proteome</keyword>
<comment type="caution">
    <text evidence="1">The sequence shown here is derived from an EMBL/GenBank/DDBJ whole genome shotgun (WGS) entry which is preliminary data.</text>
</comment>
<organism evidence="1 2">
    <name type="scientific">Caerostris darwini</name>
    <dbReference type="NCBI Taxonomy" id="1538125"/>
    <lineage>
        <taxon>Eukaryota</taxon>
        <taxon>Metazoa</taxon>
        <taxon>Ecdysozoa</taxon>
        <taxon>Arthropoda</taxon>
        <taxon>Chelicerata</taxon>
        <taxon>Arachnida</taxon>
        <taxon>Araneae</taxon>
        <taxon>Araneomorphae</taxon>
        <taxon>Entelegynae</taxon>
        <taxon>Araneoidea</taxon>
        <taxon>Araneidae</taxon>
        <taxon>Caerostris</taxon>
    </lineage>
</organism>
<proteinExistence type="predicted"/>
<protein>
    <submittedName>
        <fullName evidence="1">Uncharacterized protein</fullName>
    </submittedName>
</protein>
<name>A0AAV4T7U9_9ARAC</name>
<accession>A0AAV4T7U9</accession>
<dbReference type="EMBL" id="BPLQ01009159">
    <property type="protein sequence ID" value="GIY42190.1"/>
    <property type="molecule type" value="Genomic_DNA"/>
</dbReference>
<gene>
    <name evidence="1" type="ORF">CDAR_589431</name>
</gene>
<dbReference type="AlphaFoldDB" id="A0AAV4T7U9"/>
<sequence>MVGRGEVGLTIKSTFRFGDLPFLGGKDSTPAEPIDPAQESHMGMEQMAGKVDTERFIGFILPLHPRSLPPLLRRDFYLISGSTLKLKRLLRSNGGANGSIHRAGEIKIIL</sequence>
<dbReference type="Proteomes" id="UP001054837">
    <property type="component" value="Unassembled WGS sequence"/>
</dbReference>
<evidence type="ECO:0000313" key="1">
    <source>
        <dbReference type="EMBL" id="GIY42190.1"/>
    </source>
</evidence>
<evidence type="ECO:0000313" key="2">
    <source>
        <dbReference type="Proteomes" id="UP001054837"/>
    </source>
</evidence>
<reference evidence="1 2" key="1">
    <citation type="submission" date="2021-06" db="EMBL/GenBank/DDBJ databases">
        <title>Caerostris darwini draft genome.</title>
        <authorList>
            <person name="Kono N."/>
            <person name="Arakawa K."/>
        </authorList>
    </citation>
    <scope>NUCLEOTIDE SEQUENCE [LARGE SCALE GENOMIC DNA]</scope>
</reference>